<sequence length="267" mass="29894">MNRVVVSGAAESPQIETKRRPDMTHTAVIPDYLKPAMERLETARSAHLANASRMDETTTAISQVQTQKNELEQENGNDSGAWRAAFRAGGAVITDELKQRHLARVARRELAQECDSMNEVLSFELDRLKGACDRTARAYRQAHHGVLSQYAEHELDAALRESCGALIRAMKLNILVLNNPLANTTGHQGYIEPEKVVMQQVKAWLEQAVKGCNIRLTDEPVLFKTGLSASTMPHMEHDVAATPVQRKFWQEKMREREADLKARGLLS</sequence>
<dbReference type="AlphaFoldDB" id="A0A0H3NEX6"/>
<evidence type="ECO:0000313" key="1">
    <source>
        <dbReference type="EMBL" id="CBW18819.1"/>
    </source>
</evidence>
<dbReference type="EMBL" id="FQ312003">
    <property type="protein sequence ID" value="CBW18819.1"/>
    <property type="molecule type" value="Genomic_DNA"/>
</dbReference>
<evidence type="ECO:0000313" key="2">
    <source>
        <dbReference type="Proteomes" id="UP000008962"/>
    </source>
</evidence>
<protein>
    <submittedName>
        <fullName evidence="1">Probable bacteriophage capsid protein</fullName>
    </submittedName>
</protein>
<proteinExistence type="predicted"/>
<accession>A0A0H3NEX6</accession>
<dbReference type="PATRIC" id="fig|216597.6.peg.3018"/>
<dbReference type="Proteomes" id="UP000008962">
    <property type="component" value="Chromosome"/>
</dbReference>
<dbReference type="KEGG" id="sey:SL1344_2718"/>
<gene>
    <name evidence="1" type="ordered locus">SL1344_2718</name>
</gene>
<name>A0A0H3NEX6_SALTS</name>
<dbReference type="HOGENOM" id="CLU_096088_0_0_6"/>
<reference evidence="2" key="1">
    <citation type="journal article" date="2012" name="Proc. Natl. Acad. Sci. U.S.A.">
        <title>The transcriptional landscape and small RNAs of Salmonella enterica serovar Typhimurium.</title>
        <authorList>
            <person name="Kroger C."/>
            <person name="Dillon S.C."/>
            <person name="Cameron A.D."/>
            <person name="Papenfort K."/>
            <person name="Sivasankaran S.K."/>
            <person name="Hokamp K."/>
            <person name="Chao Y."/>
            <person name="Sittka A."/>
            <person name="Hebrard M."/>
            <person name="Handler K."/>
            <person name="Colgan A."/>
            <person name="Leekitcharoenphon P."/>
            <person name="Langridge G.C."/>
            <person name="Lohan A.J."/>
            <person name="Loftus B."/>
            <person name="Lucchini S."/>
            <person name="Ussery D.W."/>
            <person name="Dorman C.J."/>
            <person name="Thomson N.R."/>
            <person name="Vogel J."/>
            <person name="Hinton J.C."/>
        </authorList>
    </citation>
    <scope>NUCLEOTIDE SEQUENCE [LARGE SCALE GENOMIC DNA]</scope>
    <source>
        <strain evidence="2">SL1344</strain>
    </source>
</reference>
<keyword evidence="2" id="KW-1185">Reference proteome</keyword>
<organism evidence="1 2">
    <name type="scientific">Salmonella typhimurium (strain SL1344)</name>
    <dbReference type="NCBI Taxonomy" id="216597"/>
    <lineage>
        <taxon>Bacteria</taxon>
        <taxon>Pseudomonadati</taxon>
        <taxon>Pseudomonadota</taxon>
        <taxon>Gammaproteobacteria</taxon>
        <taxon>Enterobacterales</taxon>
        <taxon>Enterobacteriaceae</taxon>
        <taxon>Salmonella</taxon>
    </lineage>
</organism>